<dbReference type="OrthoDB" id="6532781at2759"/>
<gene>
    <name evidence="3" type="primary">LOC113791270</name>
</gene>
<name>A0A6P6XVF0_DERPT</name>
<dbReference type="AlphaFoldDB" id="A0A6P6XVF0"/>
<sequence>MAGLSVLVAWANELTEISVFQIKDFDPNWISGDNYPNHPIIYTTNDFIQAQGIIKFIGTSEEVKRIKEEIISKRTVSLESRDIQELKEMIFKMQKQLDEQSNKINQLEQKLDYLTQRPSADNNVITTGKNRMNVFINDLSAALIPNDEIKGLFRLCKTVLGDALIPGMTWREHSQEIRENITDLIYLFIDHKYPDNEEKRKLSLILKRKVIKKLNNQKKKHRIESNNYDALQ</sequence>
<feature type="coiled-coil region" evidence="1">
    <location>
        <begin position="83"/>
        <end position="117"/>
    </location>
</feature>
<protein>
    <submittedName>
        <fullName evidence="3">Uncharacterized protein LOC113791270</fullName>
    </submittedName>
</protein>
<evidence type="ECO:0000313" key="3">
    <source>
        <dbReference type="RefSeq" id="XP_027196826.1"/>
    </source>
</evidence>
<dbReference type="RefSeq" id="XP_027196826.1">
    <property type="nucleotide sequence ID" value="XM_027341025.1"/>
</dbReference>
<dbReference type="InParanoid" id="A0A6P6XVF0"/>
<keyword evidence="2" id="KW-1185">Reference proteome</keyword>
<dbReference type="Proteomes" id="UP000515146">
    <property type="component" value="Unplaced"/>
</dbReference>
<keyword evidence="1" id="KW-0175">Coiled coil</keyword>
<accession>A0A6P6XVF0</accession>
<dbReference type="KEGG" id="dpte:113791270"/>
<evidence type="ECO:0000256" key="1">
    <source>
        <dbReference type="SAM" id="Coils"/>
    </source>
</evidence>
<proteinExistence type="predicted"/>
<reference evidence="3" key="1">
    <citation type="submission" date="2025-08" db="UniProtKB">
        <authorList>
            <consortium name="RefSeq"/>
        </authorList>
    </citation>
    <scope>IDENTIFICATION</scope>
    <source>
        <strain evidence="3">Airmid</strain>
    </source>
</reference>
<organism evidence="2 3">
    <name type="scientific">Dermatophagoides pteronyssinus</name>
    <name type="common">European house dust mite</name>
    <dbReference type="NCBI Taxonomy" id="6956"/>
    <lineage>
        <taxon>Eukaryota</taxon>
        <taxon>Metazoa</taxon>
        <taxon>Ecdysozoa</taxon>
        <taxon>Arthropoda</taxon>
        <taxon>Chelicerata</taxon>
        <taxon>Arachnida</taxon>
        <taxon>Acari</taxon>
        <taxon>Acariformes</taxon>
        <taxon>Sarcoptiformes</taxon>
        <taxon>Astigmata</taxon>
        <taxon>Psoroptidia</taxon>
        <taxon>Analgoidea</taxon>
        <taxon>Pyroglyphidae</taxon>
        <taxon>Dermatophagoidinae</taxon>
        <taxon>Dermatophagoides</taxon>
    </lineage>
</organism>
<evidence type="ECO:0000313" key="2">
    <source>
        <dbReference type="Proteomes" id="UP000515146"/>
    </source>
</evidence>